<evidence type="ECO:0000256" key="1">
    <source>
        <dbReference type="SAM" id="MobiDB-lite"/>
    </source>
</evidence>
<sequence length="115" mass="12209">MPFTAANVAASGLIPLPPAFAMQTLGGMPTAAMPPMPSAIPPPPSSVPEGAPPPKRQRTEDELEPEAEWLKKVSGAIDLRIQLPVSPEFNMDGSIIGLQIDVASQVRFCYQLTES</sequence>
<protein>
    <submittedName>
        <fullName evidence="2">Uncharacterized protein</fullName>
    </submittedName>
</protein>
<keyword evidence="3" id="KW-1185">Reference proteome</keyword>
<proteinExistence type="predicted"/>
<feature type="region of interest" description="Disordered" evidence="1">
    <location>
        <begin position="28"/>
        <end position="63"/>
    </location>
</feature>
<feature type="compositionally biased region" description="Pro residues" evidence="1">
    <location>
        <begin position="32"/>
        <end position="54"/>
    </location>
</feature>
<evidence type="ECO:0000313" key="3">
    <source>
        <dbReference type="Proteomes" id="UP000053660"/>
    </source>
</evidence>
<reference evidence="2 3" key="1">
    <citation type="submission" date="2014-03" db="EMBL/GenBank/DDBJ databases">
        <title>Draft genome of the hookworm Oesophagostomum dentatum.</title>
        <authorList>
            <person name="Mitreva M."/>
        </authorList>
    </citation>
    <scope>NUCLEOTIDE SEQUENCE [LARGE SCALE GENOMIC DNA]</scope>
    <source>
        <strain evidence="2 3">OD-Hann</strain>
    </source>
</reference>
<evidence type="ECO:0000313" key="2">
    <source>
        <dbReference type="EMBL" id="KHJ81272.1"/>
    </source>
</evidence>
<name>A0A0B1SCK3_OESDE</name>
<organism evidence="2 3">
    <name type="scientific">Oesophagostomum dentatum</name>
    <name type="common">Nodular worm</name>
    <dbReference type="NCBI Taxonomy" id="61180"/>
    <lineage>
        <taxon>Eukaryota</taxon>
        <taxon>Metazoa</taxon>
        <taxon>Ecdysozoa</taxon>
        <taxon>Nematoda</taxon>
        <taxon>Chromadorea</taxon>
        <taxon>Rhabditida</taxon>
        <taxon>Rhabditina</taxon>
        <taxon>Rhabditomorpha</taxon>
        <taxon>Strongyloidea</taxon>
        <taxon>Strongylidae</taxon>
        <taxon>Oesophagostomum</taxon>
    </lineage>
</organism>
<gene>
    <name evidence="2" type="ORF">OESDEN_19042</name>
</gene>
<dbReference type="EMBL" id="KN591799">
    <property type="protein sequence ID" value="KHJ81272.1"/>
    <property type="molecule type" value="Genomic_DNA"/>
</dbReference>
<dbReference type="Proteomes" id="UP000053660">
    <property type="component" value="Unassembled WGS sequence"/>
</dbReference>
<dbReference type="AlphaFoldDB" id="A0A0B1SCK3"/>
<accession>A0A0B1SCK3</accession>